<dbReference type="PANTHER" id="PTHR46648:SF1">
    <property type="entry name" value="ADENOSINE 5'-MONOPHOSPHORAMIDASE HNT1"/>
    <property type="match status" value="1"/>
</dbReference>
<dbReference type="PRINTS" id="PR00332">
    <property type="entry name" value="HISTRIAD"/>
</dbReference>
<protein>
    <submittedName>
        <fullName evidence="3">HIT-like protein</fullName>
    </submittedName>
</protein>
<dbReference type="InterPro" id="IPR036265">
    <property type="entry name" value="HIT-like_sf"/>
</dbReference>
<dbReference type="Gene3D" id="3.30.428.10">
    <property type="entry name" value="HIT-like"/>
    <property type="match status" value="1"/>
</dbReference>
<reference evidence="3 4" key="2">
    <citation type="journal article" date="2020" name="Cell Rep.">
        <title>Acquisition and Adaptation of Ultra-small Parasitic Reduced Genome Bacteria to Mammalian Hosts.</title>
        <authorList>
            <person name="McLean J.S."/>
            <person name="Bor B."/>
            <person name="Kerns K.A."/>
            <person name="Liu Q."/>
            <person name="To T.T."/>
            <person name="Solden L."/>
            <person name="Hendrickson E.L."/>
            <person name="Wrighton K."/>
            <person name="Shi W."/>
            <person name="He X."/>
        </authorList>
    </citation>
    <scope>NUCLEOTIDE SEQUENCE [LARGE SCALE GENOMIC DNA]</scope>
    <source>
        <strain evidence="3 4">TM7_G3_2_Rum_HOT_351B</strain>
    </source>
</reference>
<gene>
    <name evidence="3" type="ORF">G3RUM_00263</name>
</gene>
<feature type="domain" description="HIT" evidence="2">
    <location>
        <begin position="4"/>
        <end position="108"/>
    </location>
</feature>
<evidence type="ECO:0000259" key="2">
    <source>
        <dbReference type="PROSITE" id="PS51084"/>
    </source>
</evidence>
<dbReference type="SUPFAM" id="SSF54197">
    <property type="entry name" value="HIT-like"/>
    <property type="match status" value="1"/>
</dbReference>
<keyword evidence="4" id="KW-1185">Reference proteome</keyword>
<dbReference type="PROSITE" id="PS51084">
    <property type="entry name" value="HIT_2"/>
    <property type="match status" value="1"/>
</dbReference>
<evidence type="ECO:0000313" key="3">
    <source>
        <dbReference type="EMBL" id="RYC74983.1"/>
    </source>
</evidence>
<dbReference type="RefSeq" id="WP_129734627.1">
    <property type="nucleotide sequence ID" value="NZ_PRLM01000002.1"/>
</dbReference>
<proteinExistence type="predicted"/>
<reference evidence="3 4" key="1">
    <citation type="journal article" date="2018" name="bioRxiv">
        <title>Evidence of independent acquisition and adaption of ultra-small bacteria to human hosts across the highly diverse yet reduced genomes of the phylum Saccharibacteria.</title>
        <authorList>
            <person name="McLean J.S."/>
            <person name="Bor B."/>
            <person name="To T.T."/>
            <person name="Liu Q."/>
            <person name="Kearns K.A."/>
            <person name="Solden L.M."/>
            <person name="Wrighton K.C."/>
            <person name="He X."/>
            <person name="Shi W."/>
        </authorList>
    </citation>
    <scope>NUCLEOTIDE SEQUENCE [LARGE SCALE GENOMIC DNA]</scope>
    <source>
        <strain evidence="3 4">TM7_G3_2_Rum_HOT_351B</strain>
    </source>
</reference>
<name>A0ABY0FNZ2_9BACT</name>
<sequence length="124" mass="14331">MASIFTKIIQGEIPCYKIYEDDKTFAFLDIHPETPGHTLVIPKKEVDKIYDLPDADYQALMATVKKLSKHMEKVLGKRTLWKVVGTDVPHAHVHLEPFDETWFHGREIETTPEEFEVLRAKLAL</sequence>
<evidence type="ECO:0000256" key="1">
    <source>
        <dbReference type="PROSITE-ProRule" id="PRU00464"/>
    </source>
</evidence>
<dbReference type="PANTHER" id="PTHR46648">
    <property type="entry name" value="HIT FAMILY PROTEIN 1"/>
    <property type="match status" value="1"/>
</dbReference>
<evidence type="ECO:0000313" key="4">
    <source>
        <dbReference type="Proteomes" id="UP001191019"/>
    </source>
</evidence>
<dbReference type="InterPro" id="IPR001310">
    <property type="entry name" value="Histidine_triad_HIT"/>
</dbReference>
<dbReference type="Proteomes" id="UP001191019">
    <property type="component" value="Unassembled WGS sequence"/>
</dbReference>
<comment type="caution">
    <text evidence="3">The sequence shown here is derived from an EMBL/GenBank/DDBJ whole genome shotgun (WGS) entry which is preliminary data.</text>
</comment>
<organism evidence="3 4">
    <name type="scientific">Candidatus Nanosyncoccus alces</name>
    <dbReference type="NCBI Taxonomy" id="2171997"/>
    <lineage>
        <taxon>Bacteria</taxon>
        <taxon>Candidatus Saccharimonadota</taxon>
        <taxon>Candidatus Nanosyncoccalia</taxon>
        <taxon>Candidatus Nanosyncoccales</taxon>
        <taxon>Candidatus Nanosyncoccaceae</taxon>
        <taxon>Candidatus Nanosyncoccus</taxon>
    </lineage>
</organism>
<dbReference type="EMBL" id="PRLM01000002">
    <property type="protein sequence ID" value="RYC74983.1"/>
    <property type="molecule type" value="Genomic_DNA"/>
</dbReference>
<dbReference type="Pfam" id="PF01230">
    <property type="entry name" value="HIT"/>
    <property type="match status" value="1"/>
</dbReference>
<dbReference type="InterPro" id="IPR011146">
    <property type="entry name" value="HIT-like"/>
</dbReference>
<feature type="short sequence motif" description="Histidine triad motif" evidence="1">
    <location>
        <begin position="90"/>
        <end position="94"/>
    </location>
</feature>
<accession>A0ABY0FNZ2</accession>